<name>A0A8B0SS85_KLEPN</name>
<evidence type="ECO:0000313" key="1">
    <source>
        <dbReference type="EMBL" id="QTX14066.1"/>
    </source>
</evidence>
<sequence>MAGSLTRTLSGLNIHATGGVLQRVHELFAKRIMLQIFNSLSKYVVGMLSADKMRPLSITHLIVDEVQDTDEYSIHLDI</sequence>
<organism evidence="1">
    <name type="scientific">Klebsiella pneumoniae</name>
    <dbReference type="NCBI Taxonomy" id="573"/>
    <lineage>
        <taxon>Bacteria</taxon>
        <taxon>Pseudomonadati</taxon>
        <taxon>Pseudomonadota</taxon>
        <taxon>Gammaproteobacteria</taxon>
        <taxon>Enterobacterales</taxon>
        <taxon>Enterobacteriaceae</taxon>
        <taxon>Klebsiella/Raoultella group</taxon>
        <taxon>Klebsiella</taxon>
        <taxon>Klebsiella pneumoniae complex</taxon>
    </lineage>
</organism>
<keyword evidence="1" id="KW-0067">ATP-binding</keyword>
<proteinExistence type="predicted"/>
<dbReference type="AlphaFoldDB" id="A0A8B0SS85"/>
<protein>
    <submittedName>
        <fullName evidence="1">ATP-dependent DNA helicase UvrD/PcrA</fullName>
    </submittedName>
</protein>
<keyword evidence="1" id="KW-0378">Hydrolase</keyword>
<reference evidence="1" key="1">
    <citation type="submission" date="2020-01" db="EMBL/GenBank/DDBJ databases">
        <authorList>
            <person name="Qin S."/>
        </authorList>
    </citation>
    <scope>NUCLEOTIDE SEQUENCE</scope>
    <source>
        <strain evidence="1">CVir17-16-YZ6g</strain>
        <plasmid evidence="1">p17-15-vir-like</plasmid>
    </source>
</reference>
<keyword evidence="1" id="KW-0347">Helicase</keyword>
<dbReference type="EMBL" id="MN956836">
    <property type="protein sequence ID" value="QTX14066.1"/>
    <property type="molecule type" value="Genomic_DNA"/>
</dbReference>
<accession>A0A8B0SS85</accession>
<keyword evidence="1" id="KW-0547">Nucleotide-binding</keyword>
<geneLocation type="plasmid" evidence="1">
    <name>p17-15-vir-like</name>
</geneLocation>
<keyword evidence="1" id="KW-0614">Plasmid</keyword>
<dbReference type="GO" id="GO:0004386">
    <property type="term" value="F:helicase activity"/>
    <property type="evidence" value="ECO:0007669"/>
    <property type="project" value="UniProtKB-KW"/>
</dbReference>